<evidence type="ECO:0000256" key="1">
    <source>
        <dbReference type="SAM" id="MobiDB-lite"/>
    </source>
</evidence>
<proteinExistence type="predicted"/>
<dbReference type="EMBL" id="GBRH01177404">
    <property type="protein sequence ID" value="JAE20492.1"/>
    <property type="molecule type" value="Transcribed_RNA"/>
</dbReference>
<protein>
    <submittedName>
        <fullName evidence="2">Aspartic proteinase oryzasin-1</fullName>
    </submittedName>
</protein>
<feature type="compositionally biased region" description="Basic and acidic residues" evidence="1">
    <location>
        <begin position="25"/>
        <end position="34"/>
    </location>
</feature>
<reference evidence="2" key="2">
    <citation type="journal article" date="2015" name="Data Brief">
        <title>Shoot transcriptome of the giant reed, Arundo donax.</title>
        <authorList>
            <person name="Barrero R.A."/>
            <person name="Guerrero F.D."/>
            <person name="Moolhuijzen P."/>
            <person name="Goolsby J.A."/>
            <person name="Tidwell J."/>
            <person name="Bellgard S.E."/>
            <person name="Bellgard M.I."/>
        </authorList>
    </citation>
    <scope>NUCLEOTIDE SEQUENCE</scope>
    <source>
        <tissue evidence="2">Shoot tissue taken approximately 20 cm above the soil surface</tissue>
    </source>
</reference>
<accession>A0A0A9G7L9</accession>
<organism evidence="2">
    <name type="scientific">Arundo donax</name>
    <name type="common">Giant reed</name>
    <name type="synonym">Donax arundinaceus</name>
    <dbReference type="NCBI Taxonomy" id="35708"/>
    <lineage>
        <taxon>Eukaryota</taxon>
        <taxon>Viridiplantae</taxon>
        <taxon>Streptophyta</taxon>
        <taxon>Embryophyta</taxon>
        <taxon>Tracheophyta</taxon>
        <taxon>Spermatophyta</taxon>
        <taxon>Magnoliopsida</taxon>
        <taxon>Liliopsida</taxon>
        <taxon>Poales</taxon>
        <taxon>Poaceae</taxon>
        <taxon>PACMAD clade</taxon>
        <taxon>Arundinoideae</taxon>
        <taxon>Arundineae</taxon>
        <taxon>Arundo</taxon>
    </lineage>
</organism>
<evidence type="ECO:0000313" key="2">
    <source>
        <dbReference type="EMBL" id="JAE20492.1"/>
    </source>
</evidence>
<reference evidence="2" key="1">
    <citation type="submission" date="2014-09" db="EMBL/GenBank/DDBJ databases">
        <authorList>
            <person name="Magalhaes I.L.F."/>
            <person name="Oliveira U."/>
            <person name="Santos F.R."/>
            <person name="Vidigal T.H.D.A."/>
            <person name="Brescovit A.D."/>
            <person name="Santos A.J."/>
        </authorList>
    </citation>
    <scope>NUCLEOTIDE SEQUENCE</scope>
    <source>
        <tissue evidence="2">Shoot tissue taken approximately 20 cm above the soil surface</tissue>
    </source>
</reference>
<sequence length="34" mass="4013">MMSPSSPEPRELTPRRPSRRSPFSPERRVATRLF</sequence>
<feature type="region of interest" description="Disordered" evidence="1">
    <location>
        <begin position="1"/>
        <end position="34"/>
    </location>
</feature>
<dbReference type="AlphaFoldDB" id="A0A0A9G7L9"/>
<name>A0A0A9G7L9_ARUDO</name>